<comment type="subcellular location">
    <subcellularLocation>
        <location evidence="1">Membrane</location>
        <topology evidence="1">Multi-pass membrane protein</topology>
    </subcellularLocation>
</comment>
<evidence type="ECO:0000256" key="5">
    <source>
        <dbReference type="SAM" id="Phobius"/>
    </source>
</evidence>
<evidence type="ECO:0000259" key="6">
    <source>
        <dbReference type="Pfam" id="PF04932"/>
    </source>
</evidence>
<evidence type="ECO:0000256" key="4">
    <source>
        <dbReference type="ARBA" id="ARBA00023136"/>
    </source>
</evidence>
<dbReference type="Pfam" id="PF04932">
    <property type="entry name" value="Wzy_C"/>
    <property type="match status" value="1"/>
</dbReference>
<feature type="transmembrane region" description="Helical" evidence="5">
    <location>
        <begin position="142"/>
        <end position="163"/>
    </location>
</feature>
<proteinExistence type="predicted"/>
<feature type="domain" description="O-antigen ligase-related" evidence="6">
    <location>
        <begin position="241"/>
        <end position="380"/>
    </location>
</feature>
<gene>
    <name evidence="7" type="ORF">MNBD_NITROSPINAE04-2435</name>
</gene>
<feature type="transmembrane region" description="Helical" evidence="5">
    <location>
        <begin position="191"/>
        <end position="211"/>
    </location>
</feature>
<dbReference type="PANTHER" id="PTHR37422">
    <property type="entry name" value="TEICHURONIC ACID BIOSYNTHESIS PROTEIN TUAE"/>
    <property type="match status" value="1"/>
</dbReference>
<protein>
    <recommendedName>
        <fullName evidence="6">O-antigen ligase-related domain-containing protein</fullName>
    </recommendedName>
</protein>
<feature type="transmembrane region" description="Helical" evidence="5">
    <location>
        <begin position="427"/>
        <end position="446"/>
    </location>
</feature>
<evidence type="ECO:0000256" key="1">
    <source>
        <dbReference type="ARBA" id="ARBA00004141"/>
    </source>
</evidence>
<evidence type="ECO:0000313" key="7">
    <source>
        <dbReference type="EMBL" id="VAX20096.1"/>
    </source>
</evidence>
<feature type="transmembrane region" description="Helical" evidence="5">
    <location>
        <begin position="116"/>
        <end position="135"/>
    </location>
</feature>
<dbReference type="PANTHER" id="PTHR37422:SF13">
    <property type="entry name" value="LIPOPOLYSACCHARIDE BIOSYNTHESIS PROTEIN PA4999-RELATED"/>
    <property type="match status" value="1"/>
</dbReference>
<feature type="transmembrane region" description="Helical" evidence="5">
    <location>
        <begin position="282"/>
        <end position="300"/>
    </location>
</feature>
<keyword evidence="3 5" id="KW-1133">Transmembrane helix</keyword>
<feature type="transmembrane region" description="Helical" evidence="5">
    <location>
        <begin position="31"/>
        <end position="48"/>
    </location>
</feature>
<dbReference type="AlphaFoldDB" id="A0A3B1BP29"/>
<feature type="transmembrane region" description="Helical" evidence="5">
    <location>
        <begin position="402"/>
        <end position="421"/>
    </location>
</feature>
<keyword evidence="2 5" id="KW-0812">Transmembrane</keyword>
<organism evidence="7">
    <name type="scientific">hydrothermal vent metagenome</name>
    <dbReference type="NCBI Taxonomy" id="652676"/>
    <lineage>
        <taxon>unclassified sequences</taxon>
        <taxon>metagenomes</taxon>
        <taxon>ecological metagenomes</taxon>
    </lineage>
</organism>
<dbReference type="InterPro" id="IPR051533">
    <property type="entry name" value="WaaL-like"/>
</dbReference>
<dbReference type="InterPro" id="IPR007016">
    <property type="entry name" value="O-antigen_ligase-rel_domated"/>
</dbReference>
<feature type="transmembrane region" description="Helical" evidence="5">
    <location>
        <begin position="376"/>
        <end position="395"/>
    </location>
</feature>
<feature type="transmembrane region" description="Helical" evidence="5">
    <location>
        <begin position="258"/>
        <end position="275"/>
    </location>
</feature>
<accession>A0A3B1BP29</accession>
<name>A0A3B1BP29_9ZZZZ</name>
<evidence type="ECO:0000256" key="3">
    <source>
        <dbReference type="ARBA" id="ARBA00022989"/>
    </source>
</evidence>
<dbReference type="EMBL" id="UOGA01000167">
    <property type="protein sequence ID" value="VAX20096.1"/>
    <property type="molecule type" value="Genomic_DNA"/>
</dbReference>
<reference evidence="7" key="1">
    <citation type="submission" date="2018-06" db="EMBL/GenBank/DDBJ databases">
        <authorList>
            <person name="Zhirakovskaya E."/>
        </authorList>
    </citation>
    <scope>NUCLEOTIDE SEQUENCE</scope>
</reference>
<evidence type="ECO:0000256" key="2">
    <source>
        <dbReference type="ARBA" id="ARBA00022692"/>
    </source>
</evidence>
<dbReference type="GO" id="GO:0016020">
    <property type="term" value="C:membrane"/>
    <property type="evidence" value="ECO:0007669"/>
    <property type="project" value="UniProtKB-SubCell"/>
</dbReference>
<sequence>MYSRIFTALLVLVSLAPLPLGGNRPLPWSLMAMLVGVLLIVWSSTVIAKKETHLVFIKGVWVCVVLFVLASLWAALQTSSVLPESWSHPLWNESSKALGEPLTGYISLDTFKSSTALMRLLSYGGVFWISLQLCRSSRRARLMYLTLASAGFVYASYGLIVYLGKFNTILWYEKWAYLDDLTSVFVNRNSFATYAGLTLICAIAIFMDDLIKERSFGFSNKYTIRVLLEKLSKRWWIYLILIFTVTTALLLSHSRGGLISAISGIVIFFLVLAGAESRERWKVSIVLIIFAIMGAVFSISGQGTVNRMYSALSDAKIRQNFNEQSMQAITAEPWLGYGYGTYENVAPMFRDDIFHPFVLAAHNTYLENIMDLGTPAALALFLSIGGLGLICLRGVFTRRRNVVYPCAGLAATALISVHSLVDFSLQMPAVAITYSAIMGVACAQSFSSSK</sequence>
<feature type="transmembrane region" description="Helical" evidence="5">
    <location>
        <begin position="235"/>
        <end position="252"/>
    </location>
</feature>
<feature type="transmembrane region" description="Helical" evidence="5">
    <location>
        <begin position="55"/>
        <end position="76"/>
    </location>
</feature>
<keyword evidence="4 5" id="KW-0472">Membrane</keyword>